<comment type="subcellular location">
    <subcellularLocation>
        <location evidence="1">Endoplasmic reticulum membrane</location>
        <topology evidence="1">Multi-pass membrane protein</topology>
    </subcellularLocation>
</comment>
<dbReference type="GeneID" id="94443887"/>
<feature type="transmembrane region" description="Helical" evidence="10">
    <location>
        <begin position="334"/>
        <end position="354"/>
    </location>
</feature>
<evidence type="ECO:0000313" key="12">
    <source>
        <dbReference type="Proteomes" id="UP000033572"/>
    </source>
</evidence>
<dbReference type="GO" id="GO:0000009">
    <property type="term" value="F:alpha-1,6-mannosyltransferase activity"/>
    <property type="evidence" value="ECO:0007669"/>
    <property type="project" value="InterPro"/>
</dbReference>
<proteinExistence type="predicted"/>
<dbReference type="InterPro" id="IPR007315">
    <property type="entry name" value="PIG-V/Gpi18"/>
</dbReference>
<keyword evidence="7" id="KW-0256">Endoplasmic reticulum</keyword>
<dbReference type="Proteomes" id="UP000033572">
    <property type="component" value="Unassembled WGS sequence"/>
</dbReference>
<feature type="transmembrane region" description="Helical" evidence="10">
    <location>
        <begin position="143"/>
        <end position="165"/>
    </location>
</feature>
<dbReference type="AlphaFoldDB" id="A0A0F0KCQ9"/>
<evidence type="ECO:0000256" key="5">
    <source>
        <dbReference type="ARBA" id="ARBA00022679"/>
    </source>
</evidence>
<keyword evidence="4" id="KW-0328">Glycosyltransferase</keyword>
<keyword evidence="8 10" id="KW-1133">Transmembrane helix</keyword>
<dbReference type="PANTHER" id="PTHR12468">
    <property type="entry name" value="GPI MANNOSYLTRANSFERASE 2"/>
    <property type="match status" value="1"/>
</dbReference>
<dbReference type="RefSeq" id="WP_045255520.1">
    <property type="nucleotide sequence ID" value="NZ_CP031425.1"/>
</dbReference>
<keyword evidence="3" id="KW-0337">GPI-anchor biosynthesis</keyword>
<dbReference type="GO" id="GO:0031501">
    <property type="term" value="C:mannosyltransferase complex"/>
    <property type="evidence" value="ECO:0007669"/>
    <property type="project" value="TreeGrafter"/>
</dbReference>
<evidence type="ECO:0000256" key="9">
    <source>
        <dbReference type="ARBA" id="ARBA00023136"/>
    </source>
</evidence>
<accession>A0A0F0KCQ9</accession>
<evidence type="ECO:0000256" key="10">
    <source>
        <dbReference type="SAM" id="Phobius"/>
    </source>
</evidence>
<feature type="transmembrane region" description="Helical" evidence="10">
    <location>
        <begin position="21"/>
        <end position="41"/>
    </location>
</feature>
<reference evidence="11 12" key="1">
    <citation type="submission" date="2015-02" db="EMBL/GenBank/DDBJ databases">
        <title>Draft genome sequences of ten Microbacterium spp. with emphasis on heavy metal contaminated environments.</title>
        <authorList>
            <person name="Corretto E."/>
        </authorList>
    </citation>
    <scope>NUCLEOTIDE SEQUENCE [LARGE SCALE GENOMIC DNA]</scope>
    <source>
        <strain evidence="11 12">DSM 12966</strain>
    </source>
</reference>
<comment type="caution">
    <text evidence="11">The sequence shown here is derived from an EMBL/GenBank/DDBJ whole genome shotgun (WGS) entry which is preliminary data.</text>
</comment>
<evidence type="ECO:0000256" key="4">
    <source>
        <dbReference type="ARBA" id="ARBA00022676"/>
    </source>
</evidence>
<dbReference type="EMBL" id="JYIU01000046">
    <property type="protein sequence ID" value="KJL18184.1"/>
    <property type="molecule type" value="Genomic_DNA"/>
</dbReference>
<sequence length="405" mass="44581">MAHLSLTLTRRWAAAPPALRIALIYLAARAVTTAMMVAAALQSTPLSRFGADPGLPDFIVAWDAQWYWLVAEEGYPSDLPLTPSGDVAENAWAFMPVFAFAAKAIGFLFGSWGMGAFLLSFAAGYFACLALHRLLRDRIGHRAAMWAVVFFASGPISAMFQVGYAETLFLLLLFLALDATVRRHYVLLYVLIPVMAFTRPGILAVALYLGLHGILRWWHRRDDPLPVREVVHIVALGALATVCGFAWQVIASVVTGDPGAYLATELAWRRNWIAGGAEGFIPFDGWIQASQFWFAQWGLPTAWGPIALALLVVATGAALLYLPQVRALGPDLRLWSASYLLYLLAVFFPQSSTFRLLLPLSPAWGAFAVPRSRAWRGGILVACLAGQWLWIYHVYALGNTFWQVP</sequence>
<feature type="transmembrane region" description="Helical" evidence="10">
    <location>
        <begin position="230"/>
        <end position="250"/>
    </location>
</feature>
<evidence type="ECO:0000313" key="11">
    <source>
        <dbReference type="EMBL" id="KJL18184.1"/>
    </source>
</evidence>
<dbReference type="GO" id="GO:0016020">
    <property type="term" value="C:membrane"/>
    <property type="evidence" value="ECO:0007669"/>
    <property type="project" value="GOC"/>
</dbReference>
<dbReference type="GO" id="GO:0004376">
    <property type="term" value="F:GPI mannosyltransferase activity"/>
    <property type="evidence" value="ECO:0007669"/>
    <property type="project" value="InterPro"/>
</dbReference>
<keyword evidence="12" id="KW-1185">Reference proteome</keyword>
<evidence type="ECO:0000256" key="2">
    <source>
        <dbReference type="ARBA" id="ARBA00004687"/>
    </source>
</evidence>
<dbReference type="GO" id="GO:0006506">
    <property type="term" value="P:GPI anchor biosynthetic process"/>
    <property type="evidence" value="ECO:0007669"/>
    <property type="project" value="UniProtKB-KW"/>
</dbReference>
<gene>
    <name evidence="11" type="ORF">RN50_03292</name>
</gene>
<evidence type="ECO:0000256" key="3">
    <source>
        <dbReference type="ARBA" id="ARBA00022502"/>
    </source>
</evidence>
<feature type="transmembrane region" description="Helical" evidence="10">
    <location>
        <begin position="185"/>
        <end position="209"/>
    </location>
</feature>
<evidence type="ECO:0000256" key="8">
    <source>
        <dbReference type="ARBA" id="ARBA00022989"/>
    </source>
</evidence>
<name>A0A0F0KCQ9_9MICO</name>
<keyword evidence="9 10" id="KW-0472">Membrane</keyword>
<protein>
    <recommendedName>
        <fullName evidence="13">Mannosyltransferase (PIG-V)</fullName>
    </recommendedName>
</protein>
<evidence type="ECO:0000256" key="7">
    <source>
        <dbReference type="ARBA" id="ARBA00022824"/>
    </source>
</evidence>
<evidence type="ECO:0000256" key="1">
    <source>
        <dbReference type="ARBA" id="ARBA00004477"/>
    </source>
</evidence>
<keyword evidence="6 10" id="KW-0812">Transmembrane</keyword>
<evidence type="ECO:0000256" key="6">
    <source>
        <dbReference type="ARBA" id="ARBA00022692"/>
    </source>
</evidence>
<feature type="transmembrane region" description="Helical" evidence="10">
    <location>
        <begin position="374"/>
        <end position="395"/>
    </location>
</feature>
<feature type="transmembrane region" description="Helical" evidence="10">
    <location>
        <begin position="104"/>
        <end position="131"/>
    </location>
</feature>
<keyword evidence="5" id="KW-0808">Transferase</keyword>
<organism evidence="11 12">
    <name type="scientific">Microbacterium foliorum</name>
    <dbReference type="NCBI Taxonomy" id="104336"/>
    <lineage>
        <taxon>Bacteria</taxon>
        <taxon>Bacillati</taxon>
        <taxon>Actinomycetota</taxon>
        <taxon>Actinomycetes</taxon>
        <taxon>Micrococcales</taxon>
        <taxon>Microbacteriaceae</taxon>
        <taxon>Microbacterium</taxon>
    </lineage>
</organism>
<comment type="pathway">
    <text evidence="2">Glycolipid biosynthesis; glycosylphosphatidylinositol-anchor biosynthesis.</text>
</comment>
<dbReference type="PATRIC" id="fig|104336.4.peg.3331"/>
<evidence type="ECO:0008006" key="13">
    <source>
        <dbReference type="Google" id="ProtNLM"/>
    </source>
</evidence>
<feature type="transmembrane region" description="Helical" evidence="10">
    <location>
        <begin position="302"/>
        <end position="322"/>
    </location>
</feature>
<dbReference type="KEGG" id="mfol:DXT68_05745"/>
<dbReference type="PANTHER" id="PTHR12468:SF2">
    <property type="entry name" value="GPI MANNOSYLTRANSFERASE 2"/>
    <property type="match status" value="1"/>
</dbReference>